<protein>
    <submittedName>
        <fullName evidence="4">Tol-Pal system beta propeller repeat protein TolB</fullName>
    </submittedName>
</protein>
<dbReference type="PANTHER" id="PTHR36842:SF1">
    <property type="entry name" value="PROTEIN TOLB"/>
    <property type="match status" value="1"/>
</dbReference>
<dbReference type="Gene3D" id="2.120.10.60">
    <property type="entry name" value="Tricorn protease N-terminal domain"/>
    <property type="match status" value="1"/>
</dbReference>
<evidence type="ECO:0000256" key="1">
    <source>
        <dbReference type="ARBA" id="ARBA00009820"/>
    </source>
</evidence>
<dbReference type="Gene3D" id="3.40.50.10070">
    <property type="entry name" value="TolB, N-terminal domain"/>
    <property type="match status" value="1"/>
</dbReference>
<proteinExistence type="inferred from homology"/>
<dbReference type="InterPro" id="IPR011659">
    <property type="entry name" value="WD40"/>
</dbReference>
<dbReference type="SUPFAM" id="SSF69304">
    <property type="entry name" value="Tricorn protease N-terminal domain"/>
    <property type="match status" value="1"/>
</dbReference>
<dbReference type="AlphaFoldDB" id="A0A832I2E0"/>
<organism evidence="4">
    <name type="scientific">Eiseniibacteriota bacterium</name>
    <dbReference type="NCBI Taxonomy" id="2212470"/>
    <lineage>
        <taxon>Bacteria</taxon>
        <taxon>Candidatus Eiseniibacteriota</taxon>
    </lineage>
</organism>
<reference evidence="4" key="1">
    <citation type="journal article" date="2020" name="mSystems">
        <title>Genome- and Community-Level Interaction Insights into Carbon Utilization and Element Cycling Functions of Hydrothermarchaeota in Hydrothermal Sediment.</title>
        <authorList>
            <person name="Zhou Z."/>
            <person name="Liu Y."/>
            <person name="Xu W."/>
            <person name="Pan J."/>
            <person name="Luo Z.H."/>
            <person name="Li M."/>
        </authorList>
    </citation>
    <scope>NUCLEOTIDE SEQUENCE [LARGE SCALE GENOMIC DNA]</scope>
    <source>
        <strain evidence="4">SpSt-381</strain>
    </source>
</reference>
<gene>
    <name evidence="4" type="ORF">ENR23_01285</name>
</gene>
<dbReference type="PANTHER" id="PTHR36842">
    <property type="entry name" value="PROTEIN TOLB HOMOLOG"/>
    <property type="match status" value="1"/>
</dbReference>
<dbReference type="Gene3D" id="2.120.10.30">
    <property type="entry name" value="TolB, C-terminal domain"/>
    <property type="match status" value="1"/>
</dbReference>
<sequence>MTRAAAVLALLLLAAAPGEAQTPTEVRLDITSGGRRVRVHCEALKPGGERAAGATSVQADEVLAADLRHSAVFVVSRGWVPGEQAFDVQATIGGRWELRGSQVRFTGEVRDVPAGRPILVRDYRGPLAEWRTLVHRFADDVVLQFTGEPGVASTRIAFVVQQGRDKELWVMDADGARARPLTADRSIALSPAWSPEGSLLLFTSYRGGGPQVWVIPSAGGRAFLVSGRPGLNTSPSYSPDGRDIVCTLSQDGNAEIYVLDARGGSPRRLTHHRAIDTSPCWSPTGREIAFTSDRGGSPQVYVMDREGGNVRRLTYDVDHTDSPAWSPRGDRIAFVARTAQGFDVYVTRPDGTGTRLVVSGGSNENPRWSPDGRHLVFASNRDGAYGLWVTDLDDRPPRKLDTGGRIALSPAWSPRPPSEGHAAP</sequence>
<feature type="chain" id="PRO_5032615309" evidence="3">
    <location>
        <begin position="21"/>
        <end position="424"/>
    </location>
</feature>
<evidence type="ECO:0000256" key="3">
    <source>
        <dbReference type="SAM" id="SignalP"/>
    </source>
</evidence>
<feature type="region of interest" description="Disordered" evidence="2">
    <location>
        <begin position="399"/>
        <end position="424"/>
    </location>
</feature>
<comment type="similarity">
    <text evidence="1">Belongs to the TolB family.</text>
</comment>
<comment type="caution">
    <text evidence="4">The sequence shown here is derived from an EMBL/GenBank/DDBJ whole genome shotgun (WGS) entry which is preliminary data.</text>
</comment>
<feature type="signal peptide" evidence="3">
    <location>
        <begin position="1"/>
        <end position="20"/>
    </location>
</feature>
<evidence type="ECO:0000256" key="2">
    <source>
        <dbReference type="SAM" id="MobiDB-lite"/>
    </source>
</evidence>
<name>A0A832I2E0_UNCEI</name>
<evidence type="ECO:0000313" key="4">
    <source>
        <dbReference type="EMBL" id="HGZ42055.1"/>
    </source>
</evidence>
<dbReference type="SUPFAM" id="SSF52964">
    <property type="entry name" value="TolB, N-terminal domain"/>
    <property type="match status" value="1"/>
</dbReference>
<keyword evidence="3" id="KW-0732">Signal</keyword>
<dbReference type="EMBL" id="DSQF01000002">
    <property type="protein sequence ID" value="HGZ42055.1"/>
    <property type="molecule type" value="Genomic_DNA"/>
</dbReference>
<accession>A0A832I2E0</accession>
<dbReference type="Pfam" id="PF07676">
    <property type="entry name" value="PD40"/>
    <property type="match status" value="5"/>
</dbReference>
<dbReference type="InterPro" id="IPR011042">
    <property type="entry name" value="6-blade_b-propeller_TolB-like"/>
</dbReference>